<keyword evidence="4" id="KW-0804">Transcription</keyword>
<dbReference type="PROSITE" id="PS50977">
    <property type="entry name" value="HTH_TETR_2"/>
    <property type="match status" value="1"/>
</dbReference>
<evidence type="ECO:0000256" key="4">
    <source>
        <dbReference type="ARBA" id="ARBA00023163"/>
    </source>
</evidence>
<dbReference type="EMBL" id="JBHTIK010000004">
    <property type="protein sequence ID" value="MFD0847968.1"/>
    <property type="molecule type" value="Genomic_DNA"/>
</dbReference>
<reference evidence="8" key="1">
    <citation type="journal article" date="2019" name="Int. J. Syst. Evol. Microbiol.">
        <title>The Global Catalogue of Microorganisms (GCM) 10K type strain sequencing project: providing services to taxonomists for standard genome sequencing and annotation.</title>
        <authorList>
            <consortium name="The Broad Institute Genomics Platform"/>
            <consortium name="The Broad Institute Genome Sequencing Center for Infectious Disease"/>
            <person name="Wu L."/>
            <person name="Ma J."/>
        </authorList>
    </citation>
    <scope>NUCLEOTIDE SEQUENCE [LARGE SCALE GENOMIC DNA]</scope>
    <source>
        <strain evidence="8">CCUG 52537</strain>
    </source>
</reference>
<feature type="domain" description="HTH tetR-type" evidence="6">
    <location>
        <begin position="19"/>
        <end position="79"/>
    </location>
</feature>
<name>A0ABW3C1U8_SPHXN</name>
<comment type="caution">
    <text evidence="7">The sequence shown here is derived from an EMBL/GenBank/DDBJ whole genome shotgun (WGS) entry which is preliminary data.</text>
</comment>
<dbReference type="Pfam" id="PF13977">
    <property type="entry name" value="TetR_C_6"/>
    <property type="match status" value="1"/>
</dbReference>
<dbReference type="PANTHER" id="PTHR30055">
    <property type="entry name" value="HTH-TYPE TRANSCRIPTIONAL REGULATOR RUTR"/>
    <property type="match status" value="1"/>
</dbReference>
<keyword evidence="3 5" id="KW-0238">DNA-binding</keyword>
<evidence type="ECO:0000313" key="8">
    <source>
        <dbReference type="Proteomes" id="UP001597124"/>
    </source>
</evidence>
<evidence type="ECO:0000256" key="2">
    <source>
        <dbReference type="ARBA" id="ARBA00023015"/>
    </source>
</evidence>
<dbReference type="InterPro" id="IPR039538">
    <property type="entry name" value="BetI_C"/>
</dbReference>
<dbReference type="RefSeq" id="WP_381487965.1">
    <property type="nucleotide sequence ID" value="NZ_JBHTIK010000004.1"/>
</dbReference>
<evidence type="ECO:0000256" key="5">
    <source>
        <dbReference type="PROSITE-ProRule" id="PRU00335"/>
    </source>
</evidence>
<dbReference type="PANTHER" id="PTHR30055:SF234">
    <property type="entry name" value="HTH-TYPE TRANSCRIPTIONAL REGULATOR BETI"/>
    <property type="match status" value="1"/>
</dbReference>
<organism evidence="7 8">
    <name type="scientific">Sphingosinicella xenopeptidilytica</name>
    <dbReference type="NCBI Taxonomy" id="364098"/>
    <lineage>
        <taxon>Bacteria</taxon>
        <taxon>Pseudomonadati</taxon>
        <taxon>Pseudomonadota</taxon>
        <taxon>Alphaproteobacteria</taxon>
        <taxon>Sphingomonadales</taxon>
        <taxon>Sphingosinicellaceae</taxon>
        <taxon>Sphingosinicella</taxon>
    </lineage>
</organism>
<evidence type="ECO:0000313" key="7">
    <source>
        <dbReference type="EMBL" id="MFD0847968.1"/>
    </source>
</evidence>
<dbReference type="InterPro" id="IPR009057">
    <property type="entry name" value="Homeodomain-like_sf"/>
</dbReference>
<keyword evidence="8" id="KW-1185">Reference proteome</keyword>
<evidence type="ECO:0000256" key="1">
    <source>
        <dbReference type="ARBA" id="ARBA00022491"/>
    </source>
</evidence>
<dbReference type="Proteomes" id="UP001597124">
    <property type="component" value="Unassembled WGS sequence"/>
</dbReference>
<protein>
    <submittedName>
        <fullName evidence="7">TetR/AcrR family transcriptional regulator</fullName>
    </submittedName>
</protein>
<proteinExistence type="predicted"/>
<feature type="DNA-binding region" description="H-T-H motif" evidence="5">
    <location>
        <begin position="42"/>
        <end position="61"/>
    </location>
</feature>
<dbReference type="InterPro" id="IPR001647">
    <property type="entry name" value="HTH_TetR"/>
</dbReference>
<dbReference type="InterPro" id="IPR050109">
    <property type="entry name" value="HTH-type_TetR-like_transc_reg"/>
</dbReference>
<dbReference type="Pfam" id="PF00440">
    <property type="entry name" value="TetR_N"/>
    <property type="match status" value="1"/>
</dbReference>
<dbReference type="InterPro" id="IPR036271">
    <property type="entry name" value="Tet_transcr_reg_TetR-rel_C_sf"/>
</dbReference>
<dbReference type="SUPFAM" id="SSF48498">
    <property type="entry name" value="Tetracyclin repressor-like, C-terminal domain"/>
    <property type="match status" value="1"/>
</dbReference>
<keyword evidence="2" id="KW-0805">Transcription regulation</keyword>
<dbReference type="SUPFAM" id="SSF46689">
    <property type="entry name" value="Homeodomain-like"/>
    <property type="match status" value="1"/>
</dbReference>
<evidence type="ECO:0000259" key="6">
    <source>
        <dbReference type="PROSITE" id="PS50977"/>
    </source>
</evidence>
<gene>
    <name evidence="7" type="ORF">ACFQ00_06515</name>
</gene>
<sequence>MASTTEETKRRRARRQTPALRRQDLLAVTISCLAQLGPRGTTGREICRRAGVSHGLLRHYFSNPDNLLLETYQELCDSFIARFAEELAAGYADPWKTIDRLFEVHFSDEWSNPDILGAWIAFWALVRNNPDFAAVSVDYNARLQALLAQAVARLPEGPVPPRDIAALVSATMDGLWLDYSLSSARLPRARALDLAKTMLRRLAPPA</sequence>
<evidence type="ECO:0000256" key="3">
    <source>
        <dbReference type="ARBA" id="ARBA00023125"/>
    </source>
</evidence>
<dbReference type="Gene3D" id="1.10.357.10">
    <property type="entry name" value="Tetracycline Repressor, domain 2"/>
    <property type="match status" value="1"/>
</dbReference>
<keyword evidence="1" id="KW-0678">Repressor</keyword>
<accession>A0ABW3C1U8</accession>